<evidence type="ECO:0000313" key="2">
    <source>
        <dbReference type="EMBL" id="KAJ6840866.1"/>
    </source>
</evidence>
<dbReference type="EMBL" id="JANAVB010009198">
    <property type="protein sequence ID" value="KAJ6840866.1"/>
    <property type="molecule type" value="Genomic_DNA"/>
</dbReference>
<gene>
    <name evidence="2" type="ORF">M6B38_119055</name>
</gene>
<sequence length="103" mass="11170">MSLRPSHRCSTPEKRPCLLQQDSVSSAAALTVVSTGRIGGATPCPQPPRNPSTFARSGRATPPGAMLRPGFAPPHSPPKSWPLPRPPDRRRSLRPPEPYSSRR</sequence>
<dbReference type="Proteomes" id="UP001140949">
    <property type="component" value="Unassembled WGS sequence"/>
</dbReference>
<feature type="region of interest" description="Disordered" evidence="1">
    <location>
        <begin position="37"/>
        <end position="103"/>
    </location>
</feature>
<reference evidence="2" key="1">
    <citation type="journal article" date="2023" name="GigaByte">
        <title>Genome assembly of the bearded iris, Iris pallida Lam.</title>
        <authorList>
            <person name="Bruccoleri R.E."/>
            <person name="Oakeley E.J."/>
            <person name="Faust A.M.E."/>
            <person name="Altorfer M."/>
            <person name="Dessus-Babus S."/>
            <person name="Burckhardt D."/>
            <person name="Oertli M."/>
            <person name="Naumann U."/>
            <person name="Petersen F."/>
            <person name="Wong J."/>
        </authorList>
    </citation>
    <scope>NUCLEOTIDE SEQUENCE</scope>
    <source>
        <strain evidence="2">GSM-AAB239-AS_SAM_17_03QT</strain>
    </source>
</reference>
<evidence type="ECO:0000256" key="1">
    <source>
        <dbReference type="SAM" id="MobiDB-lite"/>
    </source>
</evidence>
<proteinExistence type="predicted"/>
<evidence type="ECO:0000313" key="3">
    <source>
        <dbReference type="Proteomes" id="UP001140949"/>
    </source>
</evidence>
<comment type="caution">
    <text evidence="2">The sequence shown here is derived from an EMBL/GenBank/DDBJ whole genome shotgun (WGS) entry which is preliminary data.</text>
</comment>
<protein>
    <submittedName>
        <fullName evidence="2">Pollen-specific leucine-rich repeat extensin-like protein 3</fullName>
    </submittedName>
</protein>
<keyword evidence="3" id="KW-1185">Reference proteome</keyword>
<reference evidence="2" key="2">
    <citation type="submission" date="2023-04" db="EMBL/GenBank/DDBJ databases">
        <authorList>
            <person name="Bruccoleri R.E."/>
            <person name="Oakeley E.J."/>
            <person name="Faust A.-M."/>
            <person name="Dessus-Babus S."/>
            <person name="Altorfer M."/>
            <person name="Burckhardt D."/>
            <person name="Oertli M."/>
            <person name="Naumann U."/>
            <person name="Petersen F."/>
            <person name="Wong J."/>
        </authorList>
    </citation>
    <scope>NUCLEOTIDE SEQUENCE</scope>
    <source>
        <strain evidence="2">GSM-AAB239-AS_SAM_17_03QT</strain>
        <tissue evidence="2">Leaf</tissue>
    </source>
</reference>
<accession>A0AAX6HIJ5</accession>
<organism evidence="2 3">
    <name type="scientific">Iris pallida</name>
    <name type="common">Sweet iris</name>
    <dbReference type="NCBI Taxonomy" id="29817"/>
    <lineage>
        <taxon>Eukaryota</taxon>
        <taxon>Viridiplantae</taxon>
        <taxon>Streptophyta</taxon>
        <taxon>Embryophyta</taxon>
        <taxon>Tracheophyta</taxon>
        <taxon>Spermatophyta</taxon>
        <taxon>Magnoliopsida</taxon>
        <taxon>Liliopsida</taxon>
        <taxon>Asparagales</taxon>
        <taxon>Iridaceae</taxon>
        <taxon>Iridoideae</taxon>
        <taxon>Irideae</taxon>
        <taxon>Iris</taxon>
    </lineage>
</organism>
<dbReference type="AlphaFoldDB" id="A0AAX6HIJ5"/>
<name>A0AAX6HIJ5_IRIPA</name>
<feature type="compositionally biased region" description="Pro residues" evidence="1">
    <location>
        <begin position="71"/>
        <end position="85"/>
    </location>
</feature>